<dbReference type="InterPro" id="IPR001279">
    <property type="entry name" value="Metallo-B-lactamas"/>
</dbReference>
<protein>
    <submittedName>
        <fullName evidence="2">MBL fold metallo-hydrolase</fullName>
    </submittedName>
</protein>
<accession>A0A7C4VQL3</accession>
<dbReference type="Gene3D" id="3.60.15.10">
    <property type="entry name" value="Ribonuclease Z/Hydroxyacylglutathione hydrolase-like"/>
    <property type="match status" value="1"/>
</dbReference>
<dbReference type="SUPFAM" id="SSF56281">
    <property type="entry name" value="Metallo-hydrolase/oxidoreductase"/>
    <property type="match status" value="1"/>
</dbReference>
<dbReference type="InterPro" id="IPR052926">
    <property type="entry name" value="Metallo-beta-lactamase_dom"/>
</dbReference>
<dbReference type="InterPro" id="IPR036866">
    <property type="entry name" value="RibonucZ/Hydroxyglut_hydro"/>
</dbReference>
<evidence type="ECO:0000259" key="1">
    <source>
        <dbReference type="Pfam" id="PF00753"/>
    </source>
</evidence>
<dbReference type="PANTHER" id="PTHR13754:SF18">
    <property type="entry name" value="7,8-DIHYDROPTERIN-6-METHYL-4-(BETA-D-RIBOFURANOSYL)-AMINOBENZENE-5'-PHOSPHATE SYNTHASE"/>
    <property type="match status" value="1"/>
</dbReference>
<dbReference type="InterPro" id="IPR041712">
    <property type="entry name" value="DHPS-like_MBL-fold"/>
</dbReference>
<feature type="domain" description="Metallo-beta-lactamase" evidence="1">
    <location>
        <begin position="66"/>
        <end position="116"/>
    </location>
</feature>
<dbReference type="GO" id="GO:0016787">
    <property type="term" value="F:hydrolase activity"/>
    <property type="evidence" value="ECO:0007669"/>
    <property type="project" value="UniProtKB-KW"/>
</dbReference>
<name>A0A7C4VQL3_9BACT</name>
<dbReference type="GO" id="GO:0016740">
    <property type="term" value="F:transferase activity"/>
    <property type="evidence" value="ECO:0007669"/>
    <property type="project" value="TreeGrafter"/>
</dbReference>
<gene>
    <name evidence="2" type="ORF">ENS29_11205</name>
</gene>
<proteinExistence type="predicted"/>
<dbReference type="EMBL" id="DSUH01000257">
    <property type="protein sequence ID" value="HGU33410.1"/>
    <property type="molecule type" value="Genomic_DNA"/>
</dbReference>
<keyword evidence="2" id="KW-0378">Hydrolase</keyword>
<organism evidence="2">
    <name type="scientific">Desulfatirhabdium butyrativorans</name>
    <dbReference type="NCBI Taxonomy" id="340467"/>
    <lineage>
        <taxon>Bacteria</taxon>
        <taxon>Pseudomonadati</taxon>
        <taxon>Thermodesulfobacteriota</taxon>
        <taxon>Desulfobacteria</taxon>
        <taxon>Desulfobacterales</taxon>
        <taxon>Desulfatirhabdiaceae</taxon>
        <taxon>Desulfatirhabdium</taxon>
    </lineage>
</organism>
<comment type="caution">
    <text evidence="2">The sequence shown here is derived from an EMBL/GenBank/DDBJ whole genome shotgun (WGS) entry which is preliminary data.</text>
</comment>
<dbReference type="PANTHER" id="PTHR13754">
    <property type="entry name" value="METALLO-BETA-LACTAMASE SUPERFAMILY PROTEIN"/>
    <property type="match status" value="1"/>
</dbReference>
<reference evidence="2" key="1">
    <citation type="journal article" date="2020" name="mSystems">
        <title>Genome- and Community-Level Interaction Insights into Carbon Utilization and Element Cycling Functions of Hydrothermarchaeota in Hydrothermal Sediment.</title>
        <authorList>
            <person name="Zhou Z."/>
            <person name="Liu Y."/>
            <person name="Xu W."/>
            <person name="Pan J."/>
            <person name="Luo Z.H."/>
            <person name="Li M."/>
        </authorList>
    </citation>
    <scope>NUCLEOTIDE SEQUENCE [LARGE SCALE GENOMIC DNA]</scope>
    <source>
        <strain evidence="2">SpSt-477</strain>
    </source>
</reference>
<evidence type="ECO:0000313" key="2">
    <source>
        <dbReference type="EMBL" id="HGU33410.1"/>
    </source>
</evidence>
<dbReference type="AlphaFoldDB" id="A0A7C4VQL3"/>
<dbReference type="CDD" id="cd07713">
    <property type="entry name" value="DHPS-like_MBL-fold"/>
    <property type="match status" value="1"/>
</dbReference>
<sequence>MNIQSCDKVEILTLQDNYIEITAMDNTDVIQRASLFSKDLKRAGSIFAEHGFSALVKVYDGSFAASFLFDFGFSEDGAARNADALNADWGSIRAVVLSHGHMDHTGGLKAFSERIPGDKTAIDFVVHPMVFVQPRYLKLGPELKLDFPVFRREEVLETGFHLVETTTPYPLLDDHALFLGEIPRVTDFEKGFPIAYRQRNGREEWDPIEDDSGVVMHVKGKGLVVLTGCAHAGAVNTVHHAIRTTGIDQVYAVMGGFHLSGPLFEPIIGKTTEEMKKFDPKYIIPCHCTGRKAVMHMEREMPDKFILNMAGTKLTFAG</sequence>
<dbReference type="Pfam" id="PF00753">
    <property type="entry name" value="Lactamase_B"/>
    <property type="match status" value="1"/>
</dbReference>